<keyword evidence="2" id="KW-1185">Reference proteome</keyword>
<reference evidence="1" key="1">
    <citation type="journal article" date="2023" name="Mol. Phylogenet. Evol.">
        <title>Genome-scale phylogeny and comparative genomics of the fungal order Sordariales.</title>
        <authorList>
            <person name="Hensen N."/>
            <person name="Bonometti L."/>
            <person name="Westerberg I."/>
            <person name="Brannstrom I.O."/>
            <person name="Guillou S."/>
            <person name="Cros-Aarteil S."/>
            <person name="Calhoun S."/>
            <person name="Haridas S."/>
            <person name="Kuo A."/>
            <person name="Mondo S."/>
            <person name="Pangilinan J."/>
            <person name="Riley R."/>
            <person name="LaButti K."/>
            <person name="Andreopoulos B."/>
            <person name="Lipzen A."/>
            <person name="Chen C."/>
            <person name="Yan M."/>
            <person name="Daum C."/>
            <person name="Ng V."/>
            <person name="Clum A."/>
            <person name="Steindorff A."/>
            <person name="Ohm R.A."/>
            <person name="Martin F."/>
            <person name="Silar P."/>
            <person name="Natvig D.O."/>
            <person name="Lalanne C."/>
            <person name="Gautier V."/>
            <person name="Ament-Velasquez S.L."/>
            <person name="Kruys A."/>
            <person name="Hutchinson M.I."/>
            <person name="Powell A.J."/>
            <person name="Barry K."/>
            <person name="Miller A.N."/>
            <person name="Grigoriev I.V."/>
            <person name="Debuchy R."/>
            <person name="Gladieux P."/>
            <person name="Hiltunen Thoren M."/>
            <person name="Johannesson H."/>
        </authorList>
    </citation>
    <scope>NUCLEOTIDE SEQUENCE</scope>
    <source>
        <strain evidence="1">CBS 168.71</strain>
    </source>
</reference>
<evidence type="ECO:0000313" key="2">
    <source>
        <dbReference type="Proteomes" id="UP001278766"/>
    </source>
</evidence>
<sequence>MMRKMWPATNIVSRDGPIHTVMCLSEGVVSRTPLPGSLRVYSLPCTPLRMMMNGNRQSLAVLAALICGIPILRRREHDPDRLHRGTFADIKGRDEKAAPTVAAAMTKAGEGATMKAVQIMLAAAKNRDATDKTAKDYYDLPVIIKSFILSLPHKDFKWARVCVDEAQSMRKMCGSNSRIIRLLEANALHMMTATPALNKIEDVKSFGSLA</sequence>
<comment type="caution">
    <text evidence="1">The sequence shown here is derived from an EMBL/GenBank/DDBJ whole genome shotgun (WGS) entry which is preliminary data.</text>
</comment>
<dbReference type="Gene3D" id="3.40.50.10810">
    <property type="entry name" value="Tandem AAA-ATPase domain"/>
    <property type="match status" value="1"/>
</dbReference>
<dbReference type="GeneID" id="87844981"/>
<organism evidence="1 2">
    <name type="scientific">Chaetomium fimeti</name>
    <dbReference type="NCBI Taxonomy" id="1854472"/>
    <lineage>
        <taxon>Eukaryota</taxon>
        <taxon>Fungi</taxon>
        <taxon>Dikarya</taxon>
        <taxon>Ascomycota</taxon>
        <taxon>Pezizomycotina</taxon>
        <taxon>Sordariomycetes</taxon>
        <taxon>Sordariomycetidae</taxon>
        <taxon>Sordariales</taxon>
        <taxon>Chaetomiaceae</taxon>
        <taxon>Chaetomium</taxon>
    </lineage>
</organism>
<proteinExistence type="predicted"/>
<dbReference type="RefSeq" id="XP_062658635.1">
    <property type="nucleotide sequence ID" value="XM_062808033.1"/>
</dbReference>
<name>A0AAE0HER7_9PEZI</name>
<dbReference type="InterPro" id="IPR038718">
    <property type="entry name" value="SNF2-like_sf"/>
</dbReference>
<dbReference type="AlphaFoldDB" id="A0AAE0HER7"/>
<protein>
    <submittedName>
        <fullName evidence="1">Uncharacterized protein</fullName>
    </submittedName>
</protein>
<dbReference type="Proteomes" id="UP001278766">
    <property type="component" value="Unassembled WGS sequence"/>
</dbReference>
<evidence type="ECO:0000313" key="1">
    <source>
        <dbReference type="EMBL" id="KAK3295121.1"/>
    </source>
</evidence>
<accession>A0AAE0HER7</accession>
<dbReference type="InterPro" id="IPR027417">
    <property type="entry name" value="P-loop_NTPase"/>
</dbReference>
<gene>
    <name evidence="1" type="ORF">B0H64DRAFT_474136</name>
</gene>
<reference evidence="1" key="2">
    <citation type="submission" date="2023-06" db="EMBL/GenBank/DDBJ databases">
        <authorList>
            <consortium name="Lawrence Berkeley National Laboratory"/>
            <person name="Haridas S."/>
            <person name="Hensen N."/>
            <person name="Bonometti L."/>
            <person name="Westerberg I."/>
            <person name="Brannstrom I.O."/>
            <person name="Guillou S."/>
            <person name="Cros-Aarteil S."/>
            <person name="Calhoun S."/>
            <person name="Kuo A."/>
            <person name="Mondo S."/>
            <person name="Pangilinan J."/>
            <person name="Riley R."/>
            <person name="Labutti K."/>
            <person name="Andreopoulos B."/>
            <person name="Lipzen A."/>
            <person name="Chen C."/>
            <person name="Yanf M."/>
            <person name="Daum C."/>
            <person name="Ng V."/>
            <person name="Clum A."/>
            <person name="Steindorff A."/>
            <person name="Ohm R."/>
            <person name="Martin F."/>
            <person name="Silar P."/>
            <person name="Natvig D."/>
            <person name="Lalanne C."/>
            <person name="Gautier V."/>
            <person name="Ament-Velasquez S.L."/>
            <person name="Kruys A."/>
            <person name="Hutchinson M.I."/>
            <person name="Powell A.J."/>
            <person name="Barry K."/>
            <person name="Miller A.N."/>
            <person name="Grigoriev I.V."/>
            <person name="Debuchy R."/>
            <person name="Gladieux P."/>
            <person name="Thoren M.H."/>
            <person name="Johannesson H."/>
        </authorList>
    </citation>
    <scope>NUCLEOTIDE SEQUENCE</scope>
    <source>
        <strain evidence="1">CBS 168.71</strain>
    </source>
</reference>
<dbReference type="SUPFAM" id="SSF52540">
    <property type="entry name" value="P-loop containing nucleoside triphosphate hydrolases"/>
    <property type="match status" value="1"/>
</dbReference>
<dbReference type="EMBL" id="JAUEPN010000004">
    <property type="protein sequence ID" value="KAK3295121.1"/>
    <property type="molecule type" value="Genomic_DNA"/>
</dbReference>